<dbReference type="OrthoDB" id="9786506at2"/>
<keyword evidence="8" id="KW-1185">Reference proteome</keyword>
<dbReference type="InterPro" id="IPR022791">
    <property type="entry name" value="L-PG_synthase/AglD"/>
</dbReference>
<dbReference type="Pfam" id="PF03706">
    <property type="entry name" value="LPG_synthase_TM"/>
    <property type="match status" value="1"/>
</dbReference>
<sequence>MAKKTLDLKFWIGIGISAVCLVLLFRKIEMGKVAAAFREMDWRYLVPAVAATFASYFCRAVRWRFLLLPLKRTALRSLYPATIIGYMANNLLPARLGEFVRAYVLARKERLETSAVFATLVVDRLWDGFTVLLMLLFTFFTLRLPPGMEGVQQGMVTGGYLTLVIYCTAITFLVILKRRTVWTLHLISQLLRPFPATLSAKVIPLLGSFVSGLRLSAGPVDLLAIFGSSLVIWAFAAWPVDLLLRSFGIVLPVAGSLFILVFLVFAVMVPASPGYVGTYHFACVTALKAFNIQSEKALSVALVIHGVSFFPVILAGLYHLWRDKLSLKVVSATIPREES</sequence>
<feature type="transmembrane region" description="Helical" evidence="6">
    <location>
        <begin position="6"/>
        <end position="25"/>
    </location>
</feature>
<dbReference type="PANTHER" id="PTHR39087:SF2">
    <property type="entry name" value="UPF0104 MEMBRANE PROTEIN MJ1595"/>
    <property type="match status" value="1"/>
</dbReference>
<feature type="transmembrane region" description="Helical" evidence="6">
    <location>
        <begin position="115"/>
        <end position="142"/>
    </location>
</feature>
<keyword evidence="5 6" id="KW-0472">Membrane</keyword>
<gene>
    <name evidence="7" type="ORF">JN12_02391</name>
</gene>
<dbReference type="Proteomes" id="UP000319449">
    <property type="component" value="Unassembled WGS sequence"/>
</dbReference>
<dbReference type="GO" id="GO:0005886">
    <property type="term" value="C:plasma membrane"/>
    <property type="evidence" value="ECO:0007669"/>
    <property type="project" value="UniProtKB-SubCell"/>
</dbReference>
<evidence type="ECO:0000256" key="3">
    <source>
        <dbReference type="ARBA" id="ARBA00022692"/>
    </source>
</evidence>
<feature type="transmembrane region" description="Helical" evidence="6">
    <location>
        <begin position="297"/>
        <end position="321"/>
    </location>
</feature>
<feature type="transmembrane region" description="Helical" evidence="6">
    <location>
        <begin position="222"/>
        <end position="240"/>
    </location>
</feature>
<comment type="subcellular location">
    <subcellularLocation>
        <location evidence="1">Cell membrane</location>
        <topology evidence="1">Multi-pass membrane protein</topology>
    </subcellularLocation>
</comment>
<evidence type="ECO:0000256" key="5">
    <source>
        <dbReference type="ARBA" id="ARBA00023136"/>
    </source>
</evidence>
<proteinExistence type="predicted"/>
<accession>A0A562VLB4</accession>
<dbReference type="AlphaFoldDB" id="A0A562VLB4"/>
<reference evidence="7 8" key="1">
    <citation type="submission" date="2019-07" db="EMBL/GenBank/DDBJ databases">
        <title>Genomic Encyclopedia of Archaeal and Bacterial Type Strains, Phase II (KMG-II): from individual species to whole genera.</title>
        <authorList>
            <person name="Goeker M."/>
        </authorList>
    </citation>
    <scope>NUCLEOTIDE SEQUENCE [LARGE SCALE GENOMIC DNA]</scope>
    <source>
        <strain evidence="7 8">ATCC BAA-1139</strain>
    </source>
</reference>
<feature type="transmembrane region" description="Helical" evidence="6">
    <location>
        <begin position="154"/>
        <end position="176"/>
    </location>
</feature>
<evidence type="ECO:0000256" key="1">
    <source>
        <dbReference type="ARBA" id="ARBA00004651"/>
    </source>
</evidence>
<dbReference type="PANTHER" id="PTHR39087">
    <property type="entry name" value="UPF0104 MEMBRANE PROTEIN MJ1595"/>
    <property type="match status" value="1"/>
</dbReference>
<evidence type="ECO:0000256" key="2">
    <source>
        <dbReference type="ARBA" id="ARBA00022475"/>
    </source>
</evidence>
<dbReference type="RefSeq" id="WP_145023033.1">
    <property type="nucleotide sequence ID" value="NZ_VLLN01000014.1"/>
</dbReference>
<dbReference type="NCBIfam" id="TIGR00374">
    <property type="entry name" value="flippase-like domain"/>
    <property type="match status" value="1"/>
</dbReference>
<protein>
    <recommendedName>
        <fullName evidence="9">Lysylphosphatidylglycerol synthase-like protein</fullName>
    </recommendedName>
</protein>
<comment type="caution">
    <text evidence="7">The sequence shown here is derived from an EMBL/GenBank/DDBJ whole genome shotgun (WGS) entry which is preliminary data.</text>
</comment>
<evidence type="ECO:0000313" key="8">
    <source>
        <dbReference type="Proteomes" id="UP000319449"/>
    </source>
</evidence>
<feature type="transmembrane region" description="Helical" evidence="6">
    <location>
        <begin position="77"/>
        <end position="94"/>
    </location>
</feature>
<evidence type="ECO:0008006" key="9">
    <source>
        <dbReference type="Google" id="ProtNLM"/>
    </source>
</evidence>
<keyword evidence="4 6" id="KW-1133">Transmembrane helix</keyword>
<evidence type="ECO:0000256" key="6">
    <source>
        <dbReference type="SAM" id="Phobius"/>
    </source>
</evidence>
<keyword evidence="2" id="KW-1003">Cell membrane</keyword>
<feature type="transmembrane region" description="Helical" evidence="6">
    <location>
        <begin position="45"/>
        <end position="65"/>
    </location>
</feature>
<evidence type="ECO:0000256" key="4">
    <source>
        <dbReference type="ARBA" id="ARBA00022989"/>
    </source>
</evidence>
<feature type="transmembrane region" description="Helical" evidence="6">
    <location>
        <begin position="247"/>
        <end position="269"/>
    </location>
</feature>
<name>A0A562VLB4_9BACT</name>
<organism evidence="7 8">
    <name type="scientific">Geobacter argillaceus</name>
    <dbReference type="NCBI Taxonomy" id="345631"/>
    <lineage>
        <taxon>Bacteria</taxon>
        <taxon>Pseudomonadati</taxon>
        <taxon>Thermodesulfobacteriota</taxon>
        <taxon>Desulfuromonadia</taxon>
        <taxon>Geobacterales</taxon>
        <taxon>Geobacteraceae</taxon>
        <taxon>Geobacter</taxon>
    </lineage>
</organism>
<dbReference type="EMBL" id="VLLN01000014">
    <property type="protein sequence ID" value="TWJ18756.1"/>
    <property type="molecule type" value="Genomic_DNA"/>
</dbReference>
<evidence type="ECO:0000313" key="7">
    <source>
        <dbReference type="EMBL" id="TWJ18756.1"/>
    </source>
</evidence>
<keyword evidence="3 6" id="KW-0812">Transmembrane</keyword>